<organism evidence="3 4">
    <name type="scientific">Triparma retinervis</name>
    <dbReference type="NCBI Taxonomy" id="2557542"/>
    <lineage>
        <taxon>Eukaryota</taxon>
        <taxon>Sar</taxon>
        <taxon>Stramenopiles</taxon>
        <taxon>Ochrophyta</taxon>
        <taxon>Bolidophyceae</taxon>
        <taxon>Parmales</taxon>
        <taxon>Triparmaceae</taxon>
        <taxon>Triparma</taxon>
    </lineage>
</organism>
<dbReference type="InterPro" id="IPR001680">
    <property type="entry name" value="WD40_rpt"/>
</dbReference>
<accession>A0A9W7A8L5</accession>
<dbReference type="InterPro" id="IPR036322">
    <property type="entry name" value="WD40_repeat_dom_sf"/>
</dbReference>
<evidence type="ECO:0000256" key="2">
    <source>
        <dbReference type="SAM" id="MobiDB-lite"/>
    </source>
</evidence>
<feature type="region of interest" description="Disordered" evidence="2">
    <location>
        <begin position="33"/>
        <end position="59"/>
    </location>
</feature>
<feature type="repeat" description="WD" evidence="1">
    <location>
        <begin position="178"/>
        <end position="212"/>
    </location>
</feature>
<dbReference type="InterPro" id="IPR015943">
    <property type="entry name" value="WD40/YVTN_repeat-like_dom_sf"/>
</dbReference>
<feature type="repeat" description="WD" evidence="1">
    <location>
        <begin position="109"/>
        <end position="134"/>
    </location>
</feature>
<dbReference type="OrthoDB" id="284782at2759"/>
<dbReference type="PANTHER" id="PTHR19920">
    <property type="entry name" value="WD40 PROTEIN CIAO1"/>
    <property type="match status" value="1"/>
</dbReference>
<sequence>MSKIRLLASTNVSNNTLWSLSLHPSRDLVLVTGSPKDDQGEYFEDEETAGQSSGKDDESVGGFAAVYEIVADTSRGDDDSVSASSANLNDANVSLNLVQVLKHKITRTVRCSDFSPDGRMLAIGGYDGVVEIWSSDKGGRDEEGDEEEDEGGRDEGGERKGYQKSSQSPPTFRYCCSITGQENEIKSCTFSLDSGLLCTTSRDKTQWIWDIQGCWDGMDPEVVSIVQHGGDVKCSRWTDRGSNSSMVGGAGYDGITKWMTEDEEGDFQVLDTLESEVTGGYTSSATEEERRPGWETIWDICMSSSGARMCLGRGDGVVVVYDSASSGWKLKGFAGKGGWDTCYSVDLPRGGSSHFNVLACVGRGIKVYKERR</sequence>
<keyword evidence="1" id="KW-0853">WD repeat</keyword>
<feature type="compositionally biased region" description="Acidic residues" evidence="2">
    <location>
        <begin position="142"/>
        <end position="152"/>
    </location>
</feature>
<proteinExistence type="predicted"/>
<protein>
    <submittedName>
        <fullName evidence="3">Uncharacterized protein</fullName>
    </submittedName>
</protein>
<dbReference type="Gene3D" id="2.130.10.10">
    <property type="entry name" value="YVTN repeat-like/Quinoprotein amine dehydrogenase"/>
    <property type="match status" value="1"/>
</dbReference>
<name>A0A9W7A8L5_9STRA</name>
<evidence type="ECO:0000313" key="3">
    <source>
        <dbReference type="EMBL" id="GMH65430.1"/>
    </source>
</evidence>
<reference evidence="3" key="1">
    <citation type="submission" date="2022-07" db="EMBL/GenBank/DDBJ databases">
        <title>Genome analysis of Parmales, a sister group of diatoms, reveals the evolutionary specialization of diatoms from phago-mixotrophs to photoautotrophs.</title>
        <authorList>
            <person name="Ban H."/>
            <person name="Sato S."/>
            <person name="Yoshikawa S."/>
            <person name="Kazumasa Y."/>
            <person name="Nakamura Y."/>
            <person name="Ichinomiya M."/>
            <person name="Saitoh K."/>
            <person name="Sato N."/>
            <person name="Blanc-Mathieu R."/>
            <person name="Endo H."/>
            <person name="Kuwata A."/>
            <person name="Ogata H."/>
        </authorList>
    </citation>
    <scope>NUCLEOTIDE SEQUENCE</scope>
</reference>
<dbReference type="GO" id="GO:0097361">
    <property type="term" value="C:cytosolic [4Fe-4S] assembly targeting complex"/>
    <property type="evidence" value="ECO:0007669"/>
    <property type="project" value="TreeGrafter"/>
</dbReference>
<dbReference type="SUPFAM" id="SSF50978">
    <property type="entry name" value="WD40 repeat-like"/>
    <property type="match status" value="1"/>
</dbReference>
<dbReference type="EMBL" id="BRXZ01002579">
    <property type="protein sequence ID" value="GMH65430.1"/>
    <property type="molecule type" value="Genomic_DNA"/>
</dbReference>
<dbReference type="SMART" id="SM00320">
    <property type="entry name" value="WD40"/>
    <property type="match status" value="4"/>
</dbReference>
<dbReference type="Proteomes" id="UP001165082">
    <property type="component" value="Unassembled WGS sequence"/>
</dbReference>
<comment type="caution">
    <text evidence="3">The sequence shown here is derived from an EMBL/GenBank/DDBJ whole genome shotgun (WGS) entry which is preliminary data.</text>
</comment>
<dbReference type="AlphaFoldDB" id="A0A9W7A8L5"/>
<feature type="region of interest" description="Disordered" evidence="2">
    <location>
        <begin position="134"/>
        <end position="170"/>
    </location>
</feature>
<gene>
    <name evidence="3" type="ORF">TrRE_jg1697</name>
</gene>
<evidence type="ECO:0000313" key="4">
    <source>
        <dbReference type="Proteomes" id="UP001165082"/>
    </source>
</evidence>
<dbReference type="PANTHER" id="PTHR19920:SF0">
    <property type="entry name" value="CYTOSOLIC IRON-SULFUR PROTEIN ASSEMBLY PROTEIN CIAO1-RELATED"/>
    <property type="match status" value="1"/>
</dbReference>
<dbReference type="GO" id="GO:0016226">
    <property type="term" value="P:iron-sulfur cluster assembly"/>
    <property type="evidence" value="ECO:0007669"/>
    <property type="project" value="TreeGrafter"/>
</dbReference>
<dbReference type="Pfam" id="PF00400">
    <property type="entry name" value="WD40"/>
    <property type="match status" value="2"/>
</dbReference>
<dbReference type="PROSITE" id="PS50082">
    <property type="entry name" value="WD_REPEATS_2"/>
    <property type="match status" value="2"/>
</dbReference>
<evidence type="ECO:0000256" key="1">
    <source>
        <dbReference type="PROSITE-ProRule" id="PRU00221"/>
    </source>
</evidence>
<keyword evidence="4" id="KW-1185">Reference proteome</keyword>